<gene>
    <name evidence="12" type="primary">PLESTMB000197</name>
    <name evidence="12" type="ORF">PLESTB_000662300</name>
</gene>
<evidence type="ECO:0000313" key="13">
    <source>
        <dbReference type="Proteomes" id="UP001165080"/>
    </source>
</evidence>
<dbReference type="Pfam" id="PF00194">
    <property type="entry name" value="Carb_anhydrase"/>
    <property type="match status" value="1"/>
</dbReference>
<evidence type="ECO:0000256" key="6">
    <source>
        <dbReference type="ARBA" id="ARBA00022833"/>
    </source>
</evidence>
<evidence type="ECO:0000256" key="8">
    <source>
        <dbReference type="ARBA" id="ARBA00048348"/>
    </source>
</evidence>
<evidence type="ECO:0000256" key="2">
    <source>
        <dbReference type="ARBA" id="ARBA00002904"/>
    </source>
</evidence>
<dbReference type="PROSITE" id="PS00162">
    <property type="entry name" value="ALPHA_CA_1"/>
    <property type="match status" value="1"/>
</dbReference>
<dbReference type="InterPro" id="IPR036398">
    <property type="entry name" value="CA_dom_sf"/>
</dbReference>
<dbReference type="CDD" id="cd03124">
    <property type="entry name" value="alpha_CA_prokaryotic_like"/>
    <property type="match status" value="1"/>
</dbReference>
<keyword evidence="13" id="KW-1185">Reference proteome</keyword>
<keyword evidence="5 9" id="KW-0479">Metal-binding</keyword>
<dbReference type="GO" id="GO:0004089">
    <property type="term" value="F:carbonate dehydratase activity"/>
    <property type="evidence" value="ECO:0007669"/>
    <property type="project" value="UniProtKB-UniRule"/>
</dbReference>
<name>A0A9W6BJ64_9CHLO</name>
<evidence type="ECO:0000256" key="3">
    <source>
        <dbReference type="ARBA" id="ARBA00010718"/>
    </source>
</evidence>
<keyword evidence="6 9" id="KW-0862">Zinc</keyword>
<feature type="domain" description="Alpha-carbonic anhydrase" evidence="11">
    <location>
        <begin position="1"/>
        <end position="282"/>
    </location>
</feature>
<dbReference type="Proteomes" id="UP001165080">
    <property type="component" value="Unassembled WGS sequence"/>
</dbReference>
<evidence type="ECO:0000256" key="7">
    <source>
        <dbReference type="ARBA" id="ARBA00023239"/>
    </source>
</evidence>
<evidence type="ECO:0000259" key="11">
    <source>
        <dbReference type="PROSITE" id="PS51144"/>
    </source>
</evidence>
<dbReference type="PANTHER" id="PTHR18952">
    <property type="entry name" value="CARBONIC ANHYDRASE"/>
    <property type="match status" value="1"/>
</dbReference>
<dbReference type="InterPro" id="IPR041891">
    <property type="entry name" value="Alpha_CA_prokaryot-like"/>
</dbReference>
<keyword evidence="7 9" id="KW-0456">Lyase</keyword>
<evidence type="ECO:0000256" key="1">
    <source>
        <dbReference type="ARBA" id="ARBA00001947"/>
    </source>
</evidence>
<dbReference type="InterPro" id="IPR018338">
    <property type="entry name" value="Carbonic_anhydrase_a-class_CS"/>
</dbReference>
<sequence length="327" mass="35383">MNGDDWVGVDAAGKPWVCASGLRQSPINVPPTHALEHRGSTIPLKHQTTWSYPAIVSNGSNVEVINNGHAIQVEWLSPYAADVEIAVPAQYGNKTTITAVLGMGDNDPVSTVRATPLQFHFHSNSEHLVVGKYYPLEMHIVHKITDLPACAAAGGCFSVTGVLFELADGGDNPLLKAIWAAMPMREGAINYLPAGAEIHLEDLLPPANARDYVTYEGSLTTPPCTEGLLWHVMLKAQKISHAQWNKYKKAVALKDCEAAAVANETVPSAASPSPSATVHHRHHHRRLLEEEAPVNPNDYTCKVVAYGANYRSSQKLYGRAVKIGRAP</sequence>
<evidence type="ECO:0000256" key="10">
    <source>
        <dbReference type="SAM" id="MobiDB-lite"/>
    </source>
</evidence>
<dbReference type="InterPro" id="IPR001148">
    <property type="entry name" value="CA_dom"/>
</dbReference>
<feature type="compositionally biased region" description="Low complexity" evidence="10">
    <location>
        <begin position="267"/>
        <end position="276"/>
    </location>
</feature>
<dbReference type="SUPFAM" id="SSF51069">
    <property type="entry name" value="Carbonic anhydrase"/>
    <property type="match status" value="1"/>
</dbReference>
<dbReference type="EMBL" id="BRXU01000006">
    <property type="protein sequence ID" value="GLC52735.1"/>
    <property type="molecule type" value="Genomic_DNA"/>
</dbReference>
<comment type="cofactor">
    <cofactor evidence="1 9">
        <name>Zn(2+)</name>
        <dbReference type="ChEBI" id="CHEBI:29105"/>
    </cofactor>
</comment>
<dbReference type="Gene3D" id="3.10.200.10">
    <property type="entry name" value="Alpha carbonic anhydrase"/>
    <property type="match status" value="1"/>
</dbReference>
<dbReference type="EC" id="4.2.1.1" evidence="4 9"/>
<evidence type="ECO:0000313" key="12">
    <source>
        <dbReference type="EMBL" id="GLC52735.1"/>
    </source>
</evidence>
<feature type="region of interest" description="Disordered" evidence="10">
    <location>
        <begin position="266"/>
        <end position="287"/>
    </location>
</feature>
<proteinExistence type="inferred from homology"/>
<protein>
    <recommendedName>
        <fullName evidence="4 9">Carbonic anhydrase</fullName>
        <ecNumber evidence="4 9">4.2.1.1</ecNumber>
    </recommendedName>
</protein>
<dbReference type="InterPro" id="IPR023561">
    <property type="entry name" value="Carbonic_anhydrase_a-class"/>
</dbReference>
<reference evidence="12 13" key="1">
    <citation type="journal article" date="2023" name="Commun. Biol.">
        <title>Reorganization of the ancestral sex-determining regions during the evolution of trioecy in Pleodorina starrii.</title>
        <authorList>
            <person name="Takahashi K."/>
            <person name="Suzuki S."/>
            <person name="Kawai-Toyooka H."/>
            <person name="Yamamoto K."/>
            <person name="Hamaji T."/>
            <person name="Ootsuki R."/>
            <person name="Yamaguchi H."/>
            <person name="Kawachi M."/>
            <person name="Higashiyama T."/>
            <person name="Nozaki H."/>
        </authorList>
    </citation>
    <scope>NUCLEOTIDE SEQUENCE [LARGE SCALE GENOMIC DNA]</scope>
    <source>
        <strain evidence="12 13">NIES-4479</strain>
    </source>
</reference>
<accession>A0A9W6BJ64</accession>
<comment type="similarity">
    <text evidence="3 9">Belongs to the alpha-carbonic anhydrase family.</text>
</comment>
<dbReference type="AlphaFoldDB" id="A0A9W6BJ64"/>
<comment type="catalytic activity">
    <reaction evidence="8 9">
        <text>hydrogencarbonate + H(+) = CO2 + H2O</text>
        <dbReference type="Rhea" id="RHEA:10748"/>
        <dbReference type="ChEBI" id="CHEBI:15377"/>
        <dbReference type="ChEBI" id="CHEBI:15378"/>
        <dbReference type="ChEBI" id="CHEBI:16526"/>
        <dbReference type="ChEBI" id="CHEBI:17544"/>
        <dbReference type="EC" id="4.2.1.1"/>
    </reaction>
</comment>
<dbReference type="PROSITE" id="PS51144">
    <property type="entry name" value="ALPHA_CA_2"/>
    <property type="match status" value="1"/>
</dbReference>
<dbReference type="GO" id="GO:0008270">
    <property type="term" value="F:zinc ion binding"/>
    <property type="evidence" value="ECO:0007669"/>
    <property type="project" value="UniProtKB-UniRule"/>
</dbReference>
<dbReference type="PANTHER" id="PTHR18952:SF265">
    <property type="entry name" value="CARBONIC ANHYDRASE"/>
    <property type="match status" value="1"/>
</dbReference>
<evidence type="ECO:0000256" key="9">
    <source>
        <dbReference type="RuleBase" id="RU367011"/>
    </source>
</evidence>
<evidence type="ECO:0000256" key="4">
    <source>
        <dbReference type="ARBA" id="ARBA00012925"/>
    </source>
</evidence>
<comment type="caution">
    <text evidence="12">The sequence shown here is derived from an EMBL/GenBank/DDBJ whole genome shotgun (WGS) entry which is preliminary data.</text>
</comment>
<comment type="function">
    <text evidence="2 9">Reversible hydration of carbon dioxide.</text>
</comment>
<evidence type="ECO:0000256" key="5">
    <source>
        <dbReference type="ARBA" id="ARBA00022723"/>
    </source>
</evidence>
<dbReference type="SMART" id="SM01057">
    <property type="entry name" value="Carb_anhydrase"/>
    <property type="match status" value="1"/>
</dbReference>
<organism evidence="12 13">
    <name type="scientific">Pleodorina starrii</name>
    <dbReference type="NCBI Taxonomy" id="330485"/>
    <lineage>
        <taxon>Eukaryota</taxon>
        <taxon>Viridiplantae</taxon>
        <taxon>Chlorophyta</taxon>
        <taxon>core chlorophytes</taxon>
        <taxon>Chlorophyceae</taxon>
        <taxon>CS clade</taxon>
        <taxon>Chlamydomonadales</taxon>
        <taxon>Volvocaceae</taxon>
        <taxon>Pleodorina</taxon>
    </lineage>
</organism>